<evidence type="ECO:0000313" key="1">
    <source>
        <dbReference type="Proteomes" id="UP000095286"/>
    </source>
</evidence>
<accession>A0AC35TY85</accession>
<reference evidence="2" key="1">
    <citation type="submission" date="2016-11" db="UniProtKB">
        <authorList>
            <consortium name="WormBaseParasite"/>
        </authorList>
    </citation>
    <scope>IDENTIFICATION</scope>
    <source>
        <strain evidence="2">KR3021</strain>
    </source>
</reference>
<protein>
    <submittedName>
        <fullName evidence="2">Uncharacterized protein</fullName>
    </submittedName>
</protein>
<dbReference type="WBParaSite" id="RSKR_0000560900.1">
    <property type="protein sequence ID" value="RSKR_0000560900.1"/>
    <property type="gene ID" value="RSKR_0000560900"/>
</dbReference>
<proteinExistence type="predicted"/>
<organism evidence="1 2">
    <name type="scientific">Rhabditophanes sp. KR3021</name>
    <dbReference type="NCBI Taxonomy" id="114890"/>
    <lineage>
        <taxon>Eukaryota</taxon>
        <taxon>Metazoa</taxon>
        <taxon>Ecdysozoa</taxon>
        <taxon>Nematoda</taxon>
        <taxon>Chromadorea</taxon>
        <taxon>Rhabditida</taxon>
        <taxon>Tylenchina</taxon>
        <taxon>Panagrolaimomorpha</taxon>
        <taxon>Strongyloidoidea</taxon>
        <taxon>Alloionematidae</taxon>
        <taxon>Rhabditophanes</taxon>
    </lineage>
</organism>
<dbReference type="Proteomes" id="UP000095286">
    <property type="component" value="Unplaced"/>
</dbReference>
<name>A0AC35TY85_9BILA</name>
<evidence type="ECO:0000313" key="2">
    <source>
        <dbReference type="WBParaSite" id="RSKR_0000560900.1"/>
    </source>
</evidence>
<sequence>MKICFRDPCGFYSFSLGASQPMKWVKSWCRCDSRHECVYDKTDLKMRVYRQICVSKTDVRRSEDLFN</sequence>